<sequence length="410" mass="47570">MWNMIYVSLECIVNLAFSAALLLILFTFKRKRRNALIVFGLFSALTNVTSVIASFHESDPDFVMHHPMYIILDILFYYGFPIFFFHRYVKGSAARNCGLFLIFSVAALPFMTLFHLLRKYYMLGPSIMDAQSPKDAAPLLITAAASGIALFLASLARRRLWTKLEQIPSVIYGGIYLADSVIALVSGLSKELNSYMIGGAAANVNLAVFFCIGLCIWLLTAILVFFLYDRIHIRKNRRMLQVEMDLQHAYYKSIVTLQFQMRGLRHDLINHLNVLEHLDLIKSPYADHYCQSFLSHCDQIERKAEEAFRWKELQIQGLSDRECYILYYYLKAFTDRYGCTWEACEISLSEDPSCPLIFKAPWHQPPRFWQLKLRRDPLYQLIQSMLLRKNGKACWKKGEHKWLFILTLSS</sequence>
<feature type="transmembrane region" description="Helical" evidence="1">
    <location>
        <begin position="67"/>
        <end position="85"/>
    </location>
</feature>
<feature type="transmembrane region" description="Helical" evidence="1">
    <location>
        <begin position="167"/>
        <end position="186"/>
    </location>
</feature>
<comment type="caution">
    <text evidence="3">The sequence shown here is derived from an EMBL/GenBank/DDBJ whole genome shotgun (WGS) entry which is preliminary data.</text>
</comment>
<evidence type="ECO:0000256" key="1">
    <source>
        <dbReference type="SAM" id="Phobius"/>
    </source>
</evidence>
<proteinExistence type="predicted"/>
<feature type="transmembrane region" description="Helical" evidence="1">
    <location>
        <begin position="206"/>
        <end position="228"/>
    </location>
</feature>
<reference evidence="3" key="1">
    <citation type="submission" date="2022-09" db="EMBL/GenBank/DDBJ databases">
        <title>Culturomic study of gut microbiota in children with autism spectrum disorder.</title>
        <authorList>
            <person name="Efimov B.A."/>
            <person name="Chaplin A.V."/>
            <person name="Sokolova S.R."/>
            <person name="Pikina A.P."/>
            <person name="Korzhanova M."/>
            <person name="Belova V."/>
            <person name="Korostin D."/>
        </authorList>
    </citation>
    <scope>NUCLEOTIDE SEQUENCE</scope>
    <source>
        <strain evidence="3">ASD5510</strain>
    </source>
</reference>
<keyword evidence="1" id="KW-0472">Membrane</keyword>
<dbReference type="RefSeq" id="WP_253020481.1">
    <property type="nucleotide sequence ID" value="NZ_JAJAGH010000005.1"/>
</dbReference>
<dbReference type="EMBL" id="JAOSHN010000005">
    <property type="protein sequence ID" value="MCU7379434.1"/>
    <property type="molecule type" value="Genomic_DNA"/>
</dbReference>
<dbReference type="AlphaFoldDB" id="A0A9J6QT56"/>
<feature type="transmembrane region" description="Helical" evidence="1">
    <location>
        <begin position="97"/>
        <end position="117"/>
    </location>
</feature>
<evidence type="ECO:0000313" key="3">
    <source>
        <dbReference type="EMBL" id="MCU7379434.1"/>
    </source>
</evidence>
<keyword evidence="4" id="KW-1185">Reference proteome</keyword>
<gene>
    <name evidence="2" type="ORF">OBO34_00790</name>
    <name evidence="3" type="ORF">OBO34_13885</name>
</gene>
<accession>A0A9J6QT56</accession>
<name>A0A9J6QT56_9FIRM</name>
<feature type="transmembrane region" description="Helical" evidence="1">
    <location>
        <begin position="137"/>
        <end position="155"/>
    </location>
</feature>
<evidence type="ECO:0000313" key="4">
    <source>
        <dbReference type="Proteomes" id="UP001065549"/>
    </source>
</evidence>
<dbReference type="Proteomes" id="UP001065549">
    <property type="component" value="Unassembled WGS sequence"/>
</dbReference>
<feature type="transmembrane region" description="Helical" evidence="1">
    <location>
        <begin position="35"/>
        <end position="55"/>
    </location>
</feature>
<evidence type="ECO:0000313" key="2">
    <source>
        <dbReference type="EMBL" id="MCU7376885.1"/>
    </source>
</evidence>
<feature type="transmembrane region" description="Helical" evidence="1">
    <location>
        <begin position="6"/>
        <end position="28"/>
    </location>
</feature>
<keyword evidence="1" id="KW-1133">Transmembrane helix</keyword>
<dbReference type="EMBL" id="JAOSHN010000001">
    <property type="protein sequence ID" value="MCU7376885.1"/>
    <property type="molecule type" value="Genomic_DNA"/>
</dbReference>
<keyword evidence="1" id="KW-0812">Transmembrane</keyword>
<protein>
    <submittedName>
        <fullName evidence="3">Uncharacterized protein</fullName>
    </submittedName>
</protein>
<organism evidence="3 4">
    <name type="scientific">Hominibacterium faecale</name>
    <dbReference type="NCBI Taxonomy" id="2839743"/>
    <lineage>
        <taxon>Bacteria</taxon>
        <taxon>Bacillati</taxon>
        <taxon>Bacillota</taxon>
        <taxon>Clostridia</taxon>
        <taxon>Peptostreptococcales</taxon>
        <taxon>Anaerovoracaceae</taxon>
        <taxon>Hominibacterium</taxon>
    </lineage>
</organism>